<evidence type="ECO:0000313" key="3">
    <source>
        <dbReference type="Proteomes" id="UP000756132"/>
    </source>
</evidence>
<dbReference type="AlphaFoldDB" id="A0A9Q8P8T0"/>
<accession>A0A9Q8P8T0</accession>
<reference evidence="2" key="1">
    <citation type="submission" date="2021-12" db="EMBL/GenBank/DDBJ databases">
        <authorList>
            <person name="Zaccaron A."/>
            <person name="Stergiopoulos I."/>
        </authorList>
    </citation>
    <scope>NUCLEOTIDE SEQUENCE</scope>
    <source>
        <strain evidence="2">Race5_Kim</strain>
    </source>
</reference>
<dbReference type="GeneID" id="71985851"/>
<organism evidence="2 3">
    <name type="scientific">Passalora fulva</name>
    <name type="common">Tomato leaf mold</name>
    <name type="synonym">Cladosporium fulvum</name>
    <dbReference type="NCBI Taxonomy" id="5499"/>
    <lineage>
        <taxon>Eukaryota</taxon>
        <taxon>Fungi</taxon>
        <taxon>Dikarya</taxon>
        <taxon>Ascomycota</taxon>
        <taxon>Pezizomycotina</taxon>
        <taxon>Dothideomycetes</taxon>
        <taxon>Dothideomycetidae</taxon>
        <taxon>Mycosphaerellales</taxon>
        <taxon>Mycosphaerellaceae</taxon>
        <taxon>Fulvia</taxon>
    </lineage>
</organism>
<evidence type="ECO:0000313" key="2">
    <source>
        <dbReference type="EMBL" id="UJO17221.1"/>
    </source>
</evidence>
<dbReference type="Proteomes" id="UP000756132">
    <property type="component" value="Chromosome 5"/>
</dbReference>
<dbReference type="RefSeq" id="XP_047761587.1">
    <property type="nucleotide sequence ID" value="XM_047905121.1"/>
</dbReference>
<reference evidence="2" key="2">
    <citation type="journal article" date="2022" name="Microb. Genom.">
        <title>A chromosome-scale genome assembly of the tomato pathogen Cladosporium fulvum reveals a compartmentalized genome architecture and the presence of a dispensable chromosome.</title>
        <authorList>
            <person name="Zaccaron A.Z."/>
            <person name="Chen L.H."/>
            <person name="Samaras A."/>
            <person name="Stergiopoulos I."/>
        </authorList>
    </citation>
    <scope>NUCLEOTIDE SEQUENCE</scope>
    <source>
        <strain evidence="2">Race5_Kim</strain>
    </source>
</reference>
<keyword evidence="3" id="KW-1185">Reference proteome</keyword>
<evidence type="ECO:0000256" key="1">
    <source>
        <dbReference type="SAM" id="MobiDB-lite"/>
    </source>
</evidence>
<dbReference type="KEGG" id="ffu:CLAFUR5_05973"/>
<sequence>MGEYPGEKGRISGVADPEVRTLSSDPLGMVGMRPDGGTEEADDFRPGELESDAVRAGVR</sequence>
<name>A0A9Q8P8T0_PASFU</name>
<proteinExistence type="predicted"/>
<gene>
    <name evidence="2" type="ORF">CLAFUR5_05973</name>
</gene>
<feature type="compositionally biased region" description="Basic and acidic residues" evidence="1">
    <location>
        <begin position="1"/>
        <end position="10"/>
    </location>
</feature>
<feature type="region of interest" description="Disordered" evidence="1">
    <location>
        <begin position="1"/>
        <end position="59"/>
    </location>
</feature>
<protein>
    <submittedName>
        <fullName evidence="2">Uncharacterized protein</fullName>
    </submittedName>
</protein>
<dbReference type="EMBL" id="CP090167">
    <property type="protein sequence ID" value="UJO17221.1"/>
    <property type="molecule type" value="Genomic_DNA"/>
</dbReference>